<dbReference type="InterPro" id="IPR009057">
    <property type="entry name" value="Homeodomain-like_sf"/>
</dbReference>
<gene>
    <name evidence="5" type="ORF">B4O97_14315</name>
</gene>
<feature type="transmembrane region" description="Helical" evidence="3">
    <location>
        <begin position="157"/>
        <end position="179"/>
    </location>
</feature>
<evidence type="ECO:0000256" key="2">
    <source>
        <dbReference type="PROSITE-ProRule" id="PRU00335"/>
    </source>
</evidence>
<evidence type="ECO:0000313" key="5">
    <source>
        <dbReference type="EMBL" id="ORC34055.1"/>
    </source>
</evidence>
<dbReference type="SUPFAM" id="SSF46689">
    <property type="entry name" value="Homeodomain-like"/>
    <property type="match status" value="1"/>
</dbReference>
<dbReference type="Proteomes" id="UP000192343">
    <property type="component" value="Unassembled WGS sequence"/>
</dbReference>
<dbReference type="RefSeq" id="WP_083051826.1">
    <property type="nucleotide sequence ID" value="NZ_MWQY01000016.1"/>
</dbReference>
<comment type="caution">
    <text evidence="5">The sequence shown here is derived from an EMBL/GenBank/DDBJ whole genome shotgun (WGS) entry which is preliminary data.</text>
</comment>
<dbReference type="EMBL" id="MWQY01000016">
    <property type="protein sequence ID" value="ORC34055.1"/>
    <property type="molecule type" value="Genomic_DNA"/>
</dbReference>
<dbReference type="Pfam" id="PF00440">
    <property type="entry name" value="TetR_N"/>
    <property type="match status" value="1"/>
</dbReference>
<dbReference type="GO" id="GO:0003700">
    <property type="term" value="F:DNA-binding transcription factor activity"/>
    <property type="evidence" value="ECO:0007669"/>
    <property type="project" value="TreeGrafter"/>
</dbReference>
<dbReference type="PRINTS" id="PR00455">
    <property type="entry name" value="HTHTETR"/>
</dbReference>
<feature type="domain" description="HTH tetR-type" evidence="4">
    <location>
        <begin position="7"/>
        <end position="67"/>
    </location>
</feature>
<dbReference type="InterPro" id="IPR001647">
    <property type="entry name" value="HTH_TetR"/>
</dbReference>
<keyword evidence="3" id="KW-0812">Transmembrane</keyword>
<dbReference type="InterPro" id="IPR036271">
    <property type="entry name" value="Tet_transcr_reg_TetR-rel_C_sf"/>
</dbReference>
<dbReference type="OrthoDB" id="9780939at2"/>
<dbReference type="PANTHER" id="PTHR30055:SF196">
    <property type="entry name" value="HTH-TYPE TRANSCRIPTIONAL REGULATOR RUTR"/>
    <property type="match status" value="1"/>
</dbReference>
<name>A0A1Y1RWZ5_9SPIO</name>
<dbReference type="InterPro" id="IPR050109">
    <property type="entry name" value="HTH-type_TetR-like_transc_reg"/>
</dbReference>
<accession>A0A1Y1RWZ5</accession>
<protein>
    <recommendedName>
        <fullName evidence="4">HTH tetR-type domain-containing protein</fullName>
    </recommendedName>
</protein>
<proteinExistence type="predicted"/>
<keyword evidence="3" id="KW-1133">Transmembrane helix</keyword>
<reference evidence="5 6" key="1">
    <citation type="submission" date="2017-03" db="EMBL/GenBank/DDBJ databases">
        <title>Draft Genome sequence of Marispirochaeta sp. strain JC444.</title>
        <authorList>
            <person name="Shivani Y."/>
            <person name="Subhash Y."/>
            <person name="Sasikala C."/>
            <person name="Ramana C."/>
        </authorList>
    </citation>
    <scope>NUCLEOTIDE SEQUENCE [LARGE SCALE GENOMIC DNA]</scope>
    <source>
        <strain evidence="5 6">JC444</strain>
    </source>
</reference>
<keyword evidence="3" id="KW-0472">Membrane</keyword>
<dbReference type="PANTHER" id="PTHR30055">
    <property type="entry name" value="HTH-TYPE TRANSCRIPTIONAL REGULATOR RUTR"/>
    <property type="match status" value="1"/>
</dbReference>
<dbReference type="GO" id="GO:0000976">
    <property type="term" value="F:transcription cis-regulatory region binding"/>
    <property type="evidence" value="ECO:0007669"/>
    <property type="project" value="TreeGrafter"/>
</dbReference>
<dbReference type="SUPFAM" id="SSF48498">
    <property type="entry name" value="Tetracyclin repressor-like, C-terminal domain"/>
    <property type="match status" value="1"/>
</dbReference>
<evidence type="ECO:0000259" key="4">
    <source>
        <dbReference type="PROSITE" id="PS50977"/>
    </source>
</evidence>
<dbReference type="PROSITE" id="PS50977">
    <property type="entry name" value="HTH_TETR_2"/>
    <property type="match status" value="1"/>
</dbReference>
<keyword evidence="6" id="KW-1185">Reference proteome</keyword>
<keyword evidence="1 2" id="KW-0238">DNA-binding</keyword>
<evidence type="ECO:0000256" key="3">
    <source>
        <dbReference type="SAM" id="Phobius"/>
    </source>
</evidence>
<evidence type="ECO:0000256" key="1">
    <source>
        <dbReference type="ARBA" id="ARBA00023125"/>
    </source>
</evidence>
<sequence>MTNDIDRGTEEQILAAAYRVIIRRGKSGTRMQEIADEAGVNKALLHYYFRSKDRIYEAVLRKVLSSLLKSMLQSIDFSMPIREVLEAFIRGHIGALKSNPQVFQFFMAEMWTNREEVIPVFVGLLTENREIITTRFFARLQQAMDDGEIRRVNPFHFLMNIISLDVFYFVASPLFFAVLNVPEKEQEAMTGQRADQVVEFIWESIRPREESGCTES</sequence>
<feature type="DNA-binding region" description="H-T-H motif" evidence="2">
    <location>
        <begin position="30"/>
        <end position="49"/>
    </location>
</feature>
<evidence type="ECO:0000313" key="6">
    <source>
        <dbReference type="Proteomes" id="UP000192343"/>
    </source>
</evidence>
<dbReference type="AlphaFoldDB" id="A0A1Y1RWZ5"/>
<organism evidence="5 6">
    <name type="scientific">Marispirochaeta aestuarii</name>
    <dbReference type="NCBI Taxonomy" id="1963862"/>
    <lineage>
        <taxon>Bacteria</taxon>
        <taxon>Pseudomonadati</taxon>
        <taxon>Spirochaetota</taxon>
        <taxon>Spirochaetia</taxon>
        <taxon>Spirochaetales</taxon>
        <taxon>Spirochaetaceae</taxon>
        <taxon>Marispirochaeta</taxon>
    </lineage>
</organism>
<dbReference type="Gene3D" id="1.10.357.10">
    <property type="entry name" value="Tetracycline Repressor, domain 2"/>
    <property type="match status" value="1"/>
</dbReference>
<dbReference type="STRING" id="1963862.B4O97_14315"/>
<dbReference type="Gene3D" id="1.10.10.60">
    <property type="entry name" value="Homeodomain-like"/>
    <property type="match status" value="1"/>
</dbReference>